<keyword evidence="4" id="KW-1185">Reference proteome</keyword>
<evidence type="ECO:0000259" key="2">
    <source>
        <dbReference type="Pfam" id="PF08279"/>
    </source>
</evidence>
<feature type="domain" description="Helix-turn-helix type 11" evidence="2">
    <location>
        <begin position="26"/>
        <end position="64"/>
    </location>
</feature>
<dbReference type="EMBL" id="JBHFNT010000107">
    <property type="protein sequence ID" value="MFB2835402.1"/>
    <property type="molecule type" value="Genomic_DNA"/>
</dbReference>
<feature type="compositionally biased region" description="Basic and acidic residues" evidence="1">
    <location>
        <begin position="9"/>
        <end position="22"/>
    </location>
</feature>
<dbReference type="CDD" id="cd00090">
    <property type="entry name" value="HTH_ARSR"/>
    <property type="match status" value="1"/>
</dbReference>
<organism evidence="3 4">
    <name type="scientific">Floridaenema evergladense BLCC-F167</name>
    <dbReference type="NCBI Taxonomy" id="3153639"/>
    <lineage>
        <taxon>Bacteria</taxon>
        <taxon>Bacillati</taxon>
        <taxon>Cyanobacteriota</taxon>
        <taxon>Cyanophyceae</taxon>
        <taxon>Oscillatoriophycideae</taxon>
        <taxon>Aerosakkonematales</taxon>
        <taxon>Aerosakkonemataceae</taxon>
        <taxon>Floridanema</taxon>
        <taxon>Floridanema evergladense</taxon>
    </lineage>
</organism>
<dbReference type="SUPFAM" id="SSF46785">
    <property type="entry name" value="Winged helix' DNA-binding domain"/>
    <property type="match status" value="1"/>
</dbReference>
<gene>
    <name evidence="3" type="ORF">ACE1CA_12795</name>
</gene>
<dbReference type="InterPro" id="IPR036388">
    <property type="entry name" value="WH-like_DNA-bd_sf"/>
</dbReference>
<dbReference type="Gene3D" id="1.10.10.10">
    <property type="entry name" value="Winged helix-like DNA-binding domain superfamily/Winged helix DNA-binding domain"/>
    <property type="match status" value="1"/>
</dbReference>
<dbReference type="Pfam" id="PF08279">
    <property type="entry name" value="HTH_11"/>
    <property type="match status" value="1"/>
</dbReference>
<dbReference type="InterPro" id="IPR011991">
    <property type="entry name" value="ArsR-like_HTH"/>
</dbReference>
<evidence type="ECO:0000313" key="3">
    <source>
        <dbReference type="EMBL" id="MFB2835402.1"/>
    </source>
</evidence>
<proteinExistence type="predicted"/>
<dbReference type="InterPro" id="IPR036390">
    <property type="entry name" value="WH_DNA-bd_sf"/>
</dbReference>
<reference evidence="3 4" key="1">
    <citation type="submission" date="2024-09" db="EMBL/GenBank/DDBJ databases">
        <title>Floridaenema gen nov. (Aerosakkonemataceae, Aerosakkonematales ord. nov., Cyanobacteria) from benthic tropical and subtropical fresh waters, with the description of four new species.</title>
        <authorList>
            <person name="Moretto J.A."/>
            <person name="Berthold D.E."/>
            <person name="Lefler F.W."/>
            <person name="Huang I.-S."/>
            <person name="Laughinghouse H. IV."/>
        </authorList>
    </citation>
    <scope>NUCLEOTIDE SEQUENCE [LARGE SCALE GENOMIC DNA]</scope>
    <source>
        <strain evidence="3 4">BLCC-F167</strain>
    </source>
</reference>
<protein>
    <submittedName>
        <fullName evidence="3">Helix-turn-helix transcriptional regulator</fullName>
    </submittedName>
</protein>
<dbReference type="InterPro" id="IPR013196">
    <property type="entry name" value="HTH_11"/>
</dbReference>
<sequence>MKNRFNISKSDKSPVEHMEERQKSKDQILYCLKMQGSQTATTIAKQLGVSPMAVRQHLQVLRAEKLVTYYEERRPQGRPVKLWHLTEHSTSQFPDSHADLMVDLLRGVETVFGSSGLEKLLAERAGRQIQAYSARSVEIANDKDWTQKVKAIAHLRDREGYMTEVIPQPDDALLLVENHCPVRSAASSCELLCRSELEVFRALLGTNVSIQRVEHILQGDRRCAYLIKKI</sequence>
<comment type="caution">
    <text evidence="3">The sequence shown here is derived from an EMBL/GenBank/DDBJ whole genome shotgun (WGS) entry which is preliminary data.</text>
</comment>
<evidence type="ECO:0000313" key="4">
    <source>
        <dbReference type="Proteomes" id="UP001576780"/>
    </source>
</evidence>
<accession>A0ABV4WJZ5</accession>
<dbReference type="RefSeq" id="WP_413277815.1">
    <property type="nucleotide sequence ID" value="NZ_JBHFNT010000107.1"/>
</dbReference>
<evidence type="ECO:0000256" key="1">
    <source>
        <dbReference type="SAM" id="MobiDB-lite"/>
    </source>
</evidence>
<feature type="region of interest" description="Disordered" evidence="1">
    <location>
        <begin position="1"/>
        <end position="22"/>
    </location>
</feature>
<name>A0ABV4WJZ5_9CYAN</name>
<dbReference type="Proteomes" id="UP001576780">
    <property type="component" value="Unassembled WGS sequence"/>
</dbReference>